<accession>A0A0E0LQT0</accession>
<dbReference type="AlphaFoldDB" id="A0A0E0LQT0"/>
<sequence>MGLTYAAAILYGPIKAGQQLLFFLPQPKAAANHETRDNKMASFCRAAATVRAAARRARSPATSSFQAAKHPVAPPRLRRSFVAAAALASADSLMPLHSAVAAARLRSCIASDSSSWSCLSQDFTESNISGTPEKRIRDQGILRLSHANSFLLQFTSI</sequence>
<dbReference type="eggNOG" id="ENOG502S778">
    <property type="taxonomic scope" value="Eukaryota"/>
</dbReference>
<protein>
    <submittedName>
        <fullName evidence="1">Uncharacterized protein</fullName>
    </submittedName>
</protein>
<dbReference type="Gramene" id="OPUNC08G01500.1">
    <property type="protein sequence ID" value="OPUNC08G01500.1"/>
    <property type="gene ID" value="OPUNC08G01500"/>
</dbReference>
<name>A0A0E0LQT0_ORYPU</name>
<dbReference type="HOGENOM" id="CLU_141897_0_0_1"/>
<reference evidence="1" key="2">
    <citation type="submission" date="2018-05" db="EMBL/GenBank/DDBJ databases">
        <title>OpunRS2 (Oryza punctata Reference Sequence Version 2).</title>
        <authorList>
            <person name="Zhang J."/>
            <person name="Kudrna D."/>
            <person name="Lee S."/>
            <person name="Talag J."/>
            <person name="Welchert J."/>
            <person name="Wing R.A."/>
        </authorList>
    </citation>
    <scope>NUCLEOTIDE SEQUENCE [LARGE SCALE GENOMIC DNA]</scope>
</reference>
<dbReference type="OMA" id="LMYATAI"/>
<keyword evidence="2" id="KW-1185">Reference proteome</keyword>
<evidence type="ECO:0000313" key="2">
    <source>
        <dbReference type="Proteomes" id="UP000026962"/>
    </source>
</evidence>
<dbReference type="EnsemblPlants" id="OPUNC08G01500.1">
    <property type="protein sequence ID" value="OPUNC08G01500.1"/>
    <property type="gene ID" value="OPUNC08G01500"/>
</dbReference>
<organism evidence="1">
    <name type="scientific">Oryza punctata</name>
    <name type="common">Red rice</name>
    <dbReference type="NCBI Taxonomy" id="4537"/>
    <lineage>
        <taxon>Eukaryota</taxon>
        <taxon>Viridiplantae</taxon>
        <taxon>Streptophyta</taxon>
        <taxon>Embryophyta</taxon>
        <taxon>Tracheophyta</taxon>
        <taxon>Spermatophyta</taxon>
        <taxon>Magnoliopsida</taxon>
        <taxon>Liliopsida</taxon>
        <taxon>Poales</taxon>
        <taxon>Poaceae</taxon>
        <taxon>BOP clade</taxon>
        <taxon>Oryzoideae</taxon>
        <taxon>Oryzeae</taxon>
        <taxon>Oryzinae</taxon>
        <taxon>Oryza</taxon>
    </lineage>
</organism>
<dbReference type="PANTHER" id="PTHR33156:SF37">
    <property type="entry name" value="PROTEIN NUCLEAR FUSION DEFECTIVE 6, CHLOROPLASTIC_MITOCHONDRIAL"/>
    <property type="match status" value="1"/>
</dbReference>
<evidence type="ECO:0000313" key="1">
    <source>
        <dbReference type="EnsemblPlants" id="OPUNC08G01500.1"/>
    </source>
</evidence>
<dbReference type="Proteomes" id="UP000026962">
    <property type="component" value="Chromosome 8"/>
</dbReference>
<proteinExistence type="predicted"/>
<dbReference type="InterPro" id="IPR043459">
    <property type="entry name" value="NFD6/NOXY2-like"/>
</dbReference>
<reference evidence="1" key="1">
    <citation type="submission" date="2015-04" db="UniProtKB">
        <authorList>
            <consortium name="EnsemblPlants"/>
        </authorList>
    </citation>
    <scope>IDENTIFICATION</scope>
</reference>
<dbReference type="PANTHER" id="PTHR33156">
    <property type="entry name" value="OS02G0230000 PROTEIN"/>
    <property type="match status" value="1"/>
</dbReference>